<feature type="domain" description="ThuA-like" evidence="1">
    <location>
        <begin position="26"/>
        <end position="246"/>
    </location>
</feature>
<dbReference type="SUPFAM" id="SSF52317">
    <property type="entry name" value="Class I glutamine amidotransferase-like"/>
    <property type="match status" value="1"/>
</dbReference>
<dbReference type="RefSeq" id="WP_346750262.1">
    <property type="nucleotide sequence ID" value="NZ_JAUJEA010000001.1"/>
</dbReference>
<accession>A0ABT8KHP2</accession>
<protein>
    <submittedName>
        <fullName evidence="2">ThuA domain-containing protein</fullName>
    </submittedName>
</protein>
<organism evidence="2 3">
    <name type="scientific">Splendidivirga corallicola</name>
    <dbReference type="NCBI Taxonomy" id="3051826"/>
    <lineage>
        <taxon>Bacteria</taxon>
        <taxon>Pseudomonadati</taxon>
        <taxon>Bacteroidota</taxon>
        <taxon>Cytophagia</taxon>
        <taxon>Cytophagales</taxon>
        <taxon>Splendidivirgaceae</taxon>
        <taxon>Splendidivirga</taxon>
    </lineage>
</organism>
<dbReference type="InterPro" id="IPR029010">
    <property type="entry name" value="ThuA-like"/>
</dbReference>
<dbReference type="Gene3D" id="3.40.50.880">
    <property type="match status" value="1"/>
</dbReference>
<dbReference type="PANTHER" id="PTHR40469">
    <property type="entry name" value="SECRETED GLYCOSYL HYDROLASE"/>
    <property type="match status" value="1"/>
</dbReference>
<reference evidence="2" key="1">
    <citation type="submission" date="2023-06" db="EMBL/GenBank/DDBJ databases">
        <title>Genomic of Parafulvivirga corallium.</title>
        <authorList>
            <person name="Wang G."/>
        </authorList>
    </citation>
    <scope>NUCLEOTIDE SEQUENCE</scope>
    <source>
        <strain evidence="2">BMA10</strain>
    </source>
</reference>
<name>A0ABT8KHP2_9BACT</name>
<sequence>MKRLLLVLSIGLIHFFNVMDCPAQKNILIYTHNGEGFVHDNIATSVKALKKLGKKNGYTMTSSDDPAVFTKENIKQFDCIIFSNTNNEAFDTEAQKEVFVDYIHNGGGFVGIHSAAGSERQWPWFWAMLGGKFVRHPKLQPFTIKVVDQDHPATSFLGDKWEWEDECYYLNELNPDIHILLAADLRSVEDDKSDLYVNNAFGHYTPIAWCHTFEGGRQFYTALGHKSAYYKHPVFLKHLLGGIKWVLQEE</sequence>
<dbReference type="EMBL" id="JAUJEA010000001">
    <property type="protein sequence ID" value="MDN5200236.1"/>
    <property type="molecule type" value="Genomic_DNA"/>
</dbReference>
<dbReference type="Proteomes" id="UP001172082">
    <property type="component" value="Unassembled WGS sequence"/>
</dbReference>
<comment type="caution">
    <text evidence="2">The sequence shown here is derived from an EMBL/GenBank/DDBJ whole genome shotgun (WGS) entry which is preliminary data.</text>
</comment>
<dbReference type="InterPro" id="IPR029062">
    <property type="entry name" value="Class_I_gatase-like"/>
</dbReference>
<proteinExistence type="predicted"/>
<evidence type="ECO:0000313" key="2">
    <source>
        <dbReference type="EMBL" id="MDN5200236.1"/>
    </source>
</evidence>
<evidence type="ECO:0000259" key="1">
    <source>
        <dbReference type="Pfam" id="PF06283"/>
    </source>
</evidence>
<dbReference type="Pfam" id="PF06283">
    <property type="entry name" value="ThuA"/>
    <property type="match status" value="1"/>
</dbReference>
<keyword evidence="3" id="KW-1185">Reference proteome</keyword>
<dbReference type="PANTHER" id="PTHR40469:SF2">
    <property type="entry name" value="GALACTOSE-BINDING DOMAIN-LIKE SUPERFAMILY PROTEIN"/>
    <property type="match status" value="1"/>
</dbReference>
<gene>
    <name evidence="2" type="ORF">QQ008_02660</name>
</gene>
<evidence type="ECO:0000313" key="3">
    <source>
        <dbReference type="Proteomes" id="UP001172082"/>
    </source>
</evidence>